<proteinExistence type="predicted"/>
<sequence length="61" mass="6982">MFTYIYVESKVGGMFTNSNHREIIDKYSKEGWRFVAAIPKSNGGYGQITSHDLVFEKCENS</sequence>
<dbReference type="RefSeq" id="WP_204572558.1">
    <property type="nucleotide sequence ID" value="NZ_JACJLL010000113.1"/>
</dbReference>
<evidence type="ECO:0000313" key="2">
    <source>
        <dbReference type="Proteomes" id="UP000767334"/>
    </source>
</evidence>
<evidence type="ECO:0000313" key="1">
    <source>
        <dbReference type="EMBL" id="MBM6820429.1"/>
    </source>
</evidence>
<dbReference type="InterPro" id="IPR025234">
    <property type="entry name" value="YjzH-like"/>
</dbReference>
<dbReference type="Proteomes" id="UP000767334">
    <property type="component" value="Unassembled WGS sequence"/>
</dbReference>
<gene>
    <name evidence="1" type="ORF">H6A19_13995</name>
</gene>
<dbReference type="EMBL" id="JACJLL010000113">
    <property type="protein sequence ID" value="MBM6820429.1"/>
    <property type="molecule type" value="Genomic_DNA"/>
</dbReference>
<name>A0ABS2FIV4_9CLOT</name>
<accession>A0ABS2FIV4</accession>
<protein>
    <submittedName>
        <fullName evidence="1">DUF4177 domain-containing protein</fullName>
    </submittedName>
</protein>
<keyword evidence="2" id="KW-1185">Reference proteome</keyword>
<organism evidence="1 2">
    <name type="scientific">Clostridium saudiense</name>
    <dbReference type="NCBI Taxonomy" id="1414720"/>
    <lineage>
        <taxon>Bacteria</taxon>
        <taxon>Bacillati</taxon>
        <taxon>Bacillota</taxon>
        <taxon>Clostridia</taxon>
        <taxon>Eubacteriales</taxon>
        <taxon>Clostridiaceae</taxon>
        <taxon>Clostridium</taxon>
    </lineage>
</organism>
<comment type="caution">
    <text evidence="1">The sequence shown here is derived from an EMBL/GenBank/DDBJ whole genome shotgun (WGS) entry which is preliminary data.</text>
</comment>
<reference evidence="1 2" key="1">
    <citation type="journal article" date="2021" name="Sci. Rep.">
        <title>The distribution of antibiotic resistance genes in chicken gut microbiota commensals.</title>
        <authorList>
            <person name="Juricova H."/>
            <person name="Matiasovicova J."/>
            <person name="Kubasova T."/>
            <person name="Cejkova D."/>
            <person name="Rychlik I."/>
        </authorList>
    </citation>
    <scope>NUCLEOTIDE SEQUENCE [LARGE SCALE GENOMIC DNA]</scope>
    <source>
        <strain evidence="1 2">An435</strain>
    </source>
</reference>
<dbReference type="Pfam" id="PF13783">
    <property type="entry name" value="DUF4177"/>
    <property type="match status" value="1"/>
</dbReference>